<name>A0A3S0K5W0_9PROT</name>
<comment type="caution">
    <text evidence="1">The sequence shown here is derived from an EMBL/GenBank/DDBJ whole genome shotgun (WGS) entry which is preliminary data.</text>
</comment>
<keyword evidence="2" id="KW-1185">Reference proteome</keyword>
<organism evidence="1 2">
    <name type="scientific">Azospirillum griseum</name>
    <dbReference type="NCBI Taxonomy" id="2496639"/>
    <lineage>
        <taxon>Bacteria</taxon>
        <taxon>Pseudomonadati</taxon>
        <taxon>Pseudomonadota</taxon>
        <taxon>Alphaproteobacteria</taxon>
        <taxon>Rhodospirillales</taxon>
        <taxon>Azospirillaceae</taxon>
        <taxon>Azospirillum</taxon>
    </lineage>
</organism>
<dbReference type="Proteomes" id="UP000277007">
    <property type="component" value="Unassembled WGS sequence"/>
</dbReference>
<dbReference type="RefSeq" id="WP_126614183.1">
    <property type="nucleotide sequence ID" value="NZ_JBHUCY010000001.1"/>
</dbReference>
<dbReference type="InterPro" id="IPR014229">
    <property type="entry name" value="Spore_YtfJ"/>
</dbReference>
<evidence type="ECO:0000313" key="1">
    <source>
        <dbReference type="EMBL" id="RTR21478.1"/>
    </source>
</evidence>
<protein>
    <recommendedName>
        <fullName evidence="3">Sporulation protein YtfJ</fullName>
    </recommendedName>
</protein>
<reference evidence="1 2" key="1">
    <citation type="submission" date="2018-12" db="EMBL/GenBank/DDBJ databases">
        <authorList>
            <person name="Yang Y."/>
        </authorList>
    </citation>
    <scope>NUCLEOTIDE SEQUENCE [LARGE SCALE GENOMIC DNA]</scope>
    <source>
        <strain evidence="1 2">L-25-5w-1</strain>
    </source>
</reference>
<dbReference type="AlphaFoldDB" id="A0A3S0K5W0"/>
<evidence type="ECO:0000313" key="2">
    <source>
        <dbReference type="Proteomes" id="UP000277007"/>
    </source>
</evidence>
<sequence length="132" mass="13119">MNPFLLKSDPAIDLMRATSTEFEKILSKGAMGQPLTVGDYTIVPLLITSFGIGTGGGSLLGESLGGGGGGGVIPCAVLIIGPNGVEMKVLPQETTSPAHQSIAQMVSDATSAYKRGAPDASTSVAGNAGVSA</sequence>
<gene>
    <name evidence="1" type="ORF">EJ903_08705</name>
</gene>
<proteinExistence type="predicted"/>
<dbReference type="Pfam" id="PF09579">
    <property type="entry name" value="Spore_YtfJ"/>
    <property type="match status" value="1"/>
</dbReference>
<accession>A0A3S0K5W0</accession>
<dbReference type="EMBL" id="RXMA01000006">
    <property type="protein sequence ID" value="RTR21478.1"/>
    <property type="molecule type" value="Genomic_DNA"/>
</dbReference>
<dbReference type="OrthoDB" id="7360160at2"/>
<evidence type="ECO:0008006" key="3">
    <source>
        <dbReference type="Google" id="ProtNLM"/>
    </source>
</evidence>